<keyword evidence="3" id="KW-1133">Transmembrane helix</keyword>
<dbReference type="InterPro" id="IPR002083">
    <property type="entry name" value="MATH/TRAF_dom"/>
</dbReference>
<feature type="coiled-coil region" evidence="2">
    <location>
        <begin position="217"/>
        <end position="258"/>
    </location>
</feature>
<evidence type="ECO:0000313" key="6">
    <source>
        <dbReference type="Proteomes" id="UP000824890"/>
    </source>
</evidence>
<evidence type="ECO:0000256" key="2">
    <source>
        <dbReference type="SAM" id="Coils"/>
    </source>
</evidence>
<proteinExistence type="predicted"/>
<dbReference type="PANTHER" id="PTHR46236:SF7">
    <property type="entry name" value="PROTEIN RESTRICTED TEV MOVEMENT 3"/>
    <property type="match status" value="1"/>
</dbReference>
<keyword evidence="3" id="KW-0472">Membrane</keyword>
<keyword evidence="6" id="KW-1185">Reference proteome</keyword>
<evidence type="ECO:0000256" key="3">
    <source>
        <dbReference type="SAM" id="Phobius"/>
    </source>
</evidence>
<dbReference type="Gene3D" id="2.60.210.10">
    <property type="entry name" value="Apoptosis, Tumor Necrosis Factor Receptor Associated Protein 2, Chain A"/>
    <property type="match status" value="5"/>
</dbReference>
<gene>
    <name evidence="5" type="ORF">HID58_071441</name>
</gene>
<feature type="coiled-coil region" evidence="2">
    <location>
        <begin position="959"/>
        <end position="1010"/>
    </location>
</feature>
<feature type="transmembrane region" description="Helical" evidence="3">
    <location>
        <begin position="18"/>
        <end position="36"/>
    </location>
</feature>
<keyword evidence="3" id="KW-0812">Transmembrane</keyword>
<dbReference type="SMART" id="SM00061">
    <property type="entry name" value="MATH"/>
    <property type="match status" value="3"/>
</dbReference>
<name>A0ABQ7Z1L8_BRANA</name>
<dbReference type="InterPro" id="IPR050804">
    <property type="entry name" value="MCC"/>
</dbReference>
<dbReference type="EMBL" id="JAGKQM010000016">
    <property type="protein sequence ID" value="KAH0874079.1"/>
    <property type="molecule type" value="Genomic_DNA"/>
</dbReference>
<comment type="caution">
    <text evidence="5">The sequence shown here is derived from an EMBL/GenBank/DDBJ whole genome shotgun (WGS) entry which is preliminary data.</text>
</comment>
<dbReference type="Pfam" id="PF22486">
    <property type="entry name" value="MATH_2"/>
    <property type="match status" value="3"/>
</dbReference>
<feature type="domain" description="MATH" evidence="4">
    <location>
        <begin position="472"/>
        <end position="588"/>
    </location>
</feature>
<organism evidence="5 6">
    <name type="scientific">Brassica napus</name>
    <name type="common">Rape</name>
    <dbReference type="NCBI Taxonomy" id="3708"/>
    <lineage>
        <taxon>Eukaryota</taxon>
        <taxon>Viridiplantae</taxon>
        <taxon>Streptophyta</taxon>
        <taxon>Embryophyta</taxon>
        <taxon>Tracheophyta</taxon>
        <taxon>Spermatophyta</taxon>
        <taxon>Magnoliopsida</taxon>
        <taxon>eudicotyledons</taxon>
        <taxon>Gunneridae</taxon>
        <taxon>Pentapetalae</taxon>
        <taxon>rosids</taxon>
        <taxon>malvids</taxon>
        <taxon>Brassicales</taxon>
        <taxon>Brassicaceae</taxon>
        <taxon>Brassiceae</taxon>
        <taxon>Brassica</taxon>
    </lineage>
</organism>
<accession>A0ABQ7Z1L8</accession>
<dbReference type="InterPro" id="IPR008974">
    <property type="entry name" value="TRAF-like"/>
</dbReference>
<dbReference type="SUPFAM" id="SSF49599">
    <property type="entry name" value="TRAF domain-like"/>
    <property type="match status" value="5"/>
</dbReference>
<dbReference type="Proteomes" id="UP000824890">
    <property type="component" value="Unassembled WGS sequence"/>
</dbReference>
<evidence type="ECO:0000313" key="5">
    <source>
        <dbReference type="EMBL" id="KAH0874079.1"/>
    </source>
</evidence>
<sequence>MEIQNAHTPSNTGREMKAILIPVVYVILTISMQYISAYPKGYKVDNFLSLYLEVPDYGSLPSGWRRHARYRLIVVNQRSEKLSRQLAGGFPSVLSLDEINSKDGGFLANGELKIAIEIDLLDIIGKVEVNGFHLLSSQVEYASRMFEKHPDTALEIHLKNPNLRTGYMNLLLSLIDTLRQSPHELPKDDLDEAHYVLESLIDAGFKLDWLEKKISQVSKMKEKAKDGEFRRQEIEEELKDLKQKSSDVEAQLEKEKRLVVYLKGLFKSDHISLFLEVADVKSLPFGWKRLVKFRLTIAKQVSEVPSLLLSLFEQGPSVLKKSHRWFDQKNPLWGFPTMIPLAKIHDKNEGFLVNDQLMIVAEVDVLQVVVTSEKSEETNPLSQVESVSSVQDSVVEFRARNQHLKTACTNVLLSLTQTLCLTPQELSVGDLVEAEKALAYTKDTGLEVEWLVKKLNEVKEKKEAQSMEKKFDKKFTWVIKDFSSLQSVNILSDIFVVRGCKWQLNAYPKGNKVAGYGSFPSGWRRHARFRVIVVNQRSETLSRQLEGQNWFEEKAKGWGFPSMLSLDEINAKDSGFLVNGELKIVVEIELLEIIGKVEVNGFHLLSSQVESVSRMFEKHPETASEVHLKNPNLRTGYMSLLLSLIDTLCQSPHKLPKDDLDEAHYALESLTDAGFKLDWLEKKISQVSEMKEKEKDGESRRQDIEKELKDLKQKCSDVEAQLEKEKSEAFFFSSSCKGKATSRSLHFLDKSMGKPFNKKIIWVIKNFSSLKSDKFNSDKFVSAIMNHCLLDGEDTQNIHLPYQTNVQKKLSRKHESQQWFEKKSPGWGRLSIMPLNELHAKDAGFLVNGDLKIVVEIDVLEVVGRLDVTEETSTIIETMDVNGFQILPSHAESVSRMFERHSELASEFRPKNPNLRTAYISFLLSLIETMCQSPQELSQDDLTDAYAAMGFMRDAGFKLDWLEKKLDEVSEKKKNEKSSEAGLQEMEEDLRDLKRKCSDMEDLVKKEKVKMSAAKAPLSFDDVGFALFLSFFPQCLDEKEVSRQYSSIGTSPLWKVYSHEFIVGGCKWRLLAFPKGNGGVTSLSLYLDVAGSASLPYGWRRRAELCLSVVNQVSEELTEIKATEHWFDAEVCDFGFTTMLPLDKIHDKDGGFLVNGDLKIVAEVEVLEVIGKLDVSEETKLLSKVEEDDGAEARDSLELSVNGFQVLPSQDDLNDAYASLAYLTDAGLNLDWLEEKLEEKKEKQEAGEKRMKEIEEELKDLKQKFLNMKAELEKEKADVSVAKAPLSFDDVLNLQVIKKNSAPIMWNGDGTVEFNGFRVLYSEVEYVRRIFERHPETAMNLRPKNQLVKNAYLNTLLNLIDIVCLAPQELTEEELSDAENTLMDLVGVGFELDWLKRKLEELCVKKKKMEARGARMRELDRMIVEQRQVLLALEVERKNEENEAVSDSARLGFEDVV</sequence>
<dbReference type="PANTHER" id="PTHR46236">
    <property type="entry name" value="TRAF-LIKE SUPERFAMILY PROTEIN"/>
    <property type="match status" value="1"/>
</dbReference>
<dbReference type="CDD" id="cd00121">
    <property type="entry name" value="MATH"/>
    <property type="match status" value="4"/>
</dbReference>
<feature type="coiled-coil region" evidence="2">
    <location>
        <begin position="1392"/>
        <end position="1443"/>
    </location>
</feature>
<feature type="coiled-coil region" evidence="2">
    <location>
        <begin position="1223"/>
        <end position="1278"/>
    </location>
</feature>
<feature type="domain" description="MATH" evidence="4">
    <location>
        <begin position="204"/>
        <end position="363"/>
    </location>
</feature>
<feature type="domain" description="MATH" evidence="4">
    <location>
        <begin position="1040"/>
        <end position="1164"/>
    </location>
</feature>
<evidence type="ECO:0000256" key="1">
    <source>
        <dbReference type="ARBA" id="ARBA00023054"/>
    </source>
</evidence>
<evidence type="ECO:0000259" key="4">
    <source>
        <dbReference type="PROSITE" id="PS50144"/>
    </source>
</evidence>
<keyword evidence="1 2" id="KW-0175">Coiled coil</keyword>
<protein>
    <recommendedName>
        <fullName evidence="4">MATH domain-containing protein</fullName>
    </recommendedName>
</protein>
<feature type="coiled-coil region" evidence="2">
    <location>
        <begin position="687"/>
        <end position="728"/>
    </location>
</feature>
<reference evidence="5 6" key="1">
    <citation type="submission" date="2021-05" db="EMBL/GenBank/DDBJ databases">
        <title>Genome Assembly of Synthetic Allotetraploid Brassica napus Reveals Homoeologous Exchanges between Subgenomes.</title>
        <authorList>
            <person name="Davis J.T."/>
        </authorList>
    </citation>
    <scope>NUCLEOTIDE SEQUENCE [LARGE SCALE GENOMIC DNA]</scope>
    <source>
        <strain evidence="6">cv. Da-Ae</strain>
        <tissue evidence="5">Seedling</tissue>
    </source>
</reference>
<feature type="domain" description="MATH" evidence="4">
    <location>
        <begin position="1"/>
        <end position="118"/>
    </location>
</feature>
<dbReference type="PROSITE" id="PS50144">
    <property type="entry name" value="MATH"/>
    <property type="match status" value="4"/>
</dbReference>